<dbReference type="CDD" id="cd06464">
    <property type="entry name" value="ACD_sHsps-like"/>
    <property type="match status" value="1"/>
</dbReference>
<dbReference type="SUPFAM" id="SSF49764">
    <property type="entry name" value="HSP20-like chaperones"/>
    <property type="match status" value="1"/>
</dbReference>
<gene>
    <name evidence="3" type="ORF">RD2015_816</name>
</gene>
<dbReference type="AlphaFoldDB" id="A0A0U3N9U3"/>
<sequence length="159" mass="17324">MYQRLFARDLFNDLERLQREVSQAFDVSSSIRGQGRGGYPALNVGLSPEAVEVYAFAPGLDPASISVDLDRGVLSLSGERASQTAAKPENAGASGASVAASDARSIVHQNERFSGSFRRVVSLPDDIDPDQVQARYRDGVLRVTIKRRAAVQPRRIDIH</sequence>
<dbReference type="OrthoDB" id="5295562at2"/>
<evidence type="ECO:0000313" key="3">
    <source>
        <dbReference type="EMBL" id="ALV05312.1"/>
    </source>
</evidence>
<name>A0A0U3N9U3_9BURK</name>
<dbReference type="Proteomes" id="UP000060699">
    <property type="component" value="Chromosome"/>
</dbReference>
<dbReference type="InterPro" id="IPR031107">
    <property type="entry name" value="Small_HSP"/>
</dbReference>
<protein>
    <submittedName>
        <fullName evidence="3">Heat shock protein Hsp20</fullName>
    </submittedName>
</protein>
<reference evidence="3 4" key="1">
    <citation type="submission" date="2015-12" db="EMBL/GenBank/DDBJ databases">
        <title>Complete genome of Roseateles depolymerans KCTC 42856.</title>
        <authorList>
            <person name="Kim K.M."/>
        </authorList>
    </citation>
    <scope>NUCLEOTIDE SEQUENCE [LARGE SCALE GENOMIC DNA]</scope>
    <source>
        <strain evidence="3 4">KCTC 42856</strain>
    </source>
</reference>
<organism evidence="3 4">
    <name type="scientific">Roseateles depolymerans</name>
    <dbReference type="NCBI Taxonomy" id="76731"/>
    <lineage>
        <taxon>Bacteria</taxon>
        <taxon>Pseudomonadati</taxon>
        <taxon>Pseudomonadota</taxon>
        <taxon>Betaproteobacteria</taxon>
        <taxon>Burkholderiales</taxon>
        <taxon>Sphaerotilaceae</taxon>
        <taxon>Roseateles</taxon>
    </lineage>
</organism>
<dbReference type="STRING" id="76731.RD2015_816"/>
<dbReference type="EMBL" id="CP013729">
    <property type="protein sequence ID" value="ALV05312.1"/>
    <property type="molecule type" value="Genomic_DNA"/>
</dbReference>
<proteinExistence type="inferred from homology"/>
<evidence type="ECO:0000256" key="2">
    <source>
        <dbReference type="RuleBase" id="RU003616"/>
    </source>
</evidence>
<evidence type="ECO:0000256" key="1">
    <source>
        <dbReference type="PROSITE-ProRule" id="PRU00285"/>
    </source>
</evidence>
<dbReference type="InterPro" id="IPR008978">
    <property type="entry name" value="HSP20-like_chaperone"/>
</dbReference>
<dbReference type="InterPro" id="IPR002068">
    <property type="entry name" value="A-crystallin/Hsp20_dom"/>
</dbReference>
<evidence type="ECO:0000313" key="4">
    <source>
        <dbReference type="Proteomes" id="UP000060699"/>
    </source>
</evidence>
<keyword evidence="3" id="KW-0346">Stress response</keyword>
<dbReference type="RefSeq" id="WP_058933802.1">
    <property type="nucleotide sequence ID" value="NZ_CP013729.1"/>
</dbReference>
<dbReference type="PANTHER" id="PTHR11527">
    <property type="entry name" value="HEAT-SHOCK PROTEIN 20 FAMILY MEMBER"/>
    <property type="match status" value="1"/>
</dbReference>
<accession>A0A0U3N9U3</accession>
<dbReference type="PROSITE" id="PS01031">
    <property type="entry name" value="SHSP"/>
    <property type="match status" value="1"/>
</dbReference>
<dbReference type="Gene3D" id="2.60.40.790">
    <property type="match status" value="1"/>
</dbReference>
<dbReference type="Pfam" id="PF00011">
    <property type="entry name" value="HSP20"/>
    <property type="match status" value="1"/>
</dbReference>
<keyword evidence="4" id="KW-1185">Reference proteome</keyword>
<dbReference type="KEGG" id="rdp:RD2015_816"/>
<comment type="similarity">
    <text evidence="1 2">Belongs to the small heat shock protein (HSP20) family.</text>
</comment>